<comment type="caution">
    <text evidence="1">The sequence shown here is derived from an EMBL/GenBank/DDBJ whole genome shotgun (WGS) entry which is preliminary data.</text>
</comment>
<dbReference type="OrthoDB" id="7529687at2"/>
<dbReference type="EMBL" id="SSHH01000002">
    <property type="protein sequence ID" value="TIX50392.1"/>
    <property type="molecule type" value="Genomic_DNA"/>
</dbReference>
<protein>
    <recommendedName>
        <fullName evidence="3">Transferrin-binding protein B C-lobe/N-lobe beta barrel domain-containing protein</fullName>
    </recommendedName>
</protein>
<reference evidence="1 2" key="1">
    <citation type="submission" date="2019-04" db="EMBL/GenBank/DDBJ databases">
        <title>Altererythrobacter aquimixticola sp. nov., isolated from sediment of junction between the ocean and a freshwater spring.</title>
        <authorList>
            <person name="Yoon J.-H."/>
        </authorList>
    </citation>
    <scope>NUCLEOTIDE SEQUENCE [LARGE SCALE GENOMIC DNA]</scope>
    <source>
        <strain evidence="1 2">SSKS-13</strain>
    </source>
</reference>
<gene>
    <name evidence="1" type="ORF">E5222_08945</name>
</gene>
<dbReference type="AlphaFoldDB" id="A0A4T3F031"/>
<dbReference type="Proteomes" id="UP000309389">
    <property type="component" value="Unassembled WGS sequence"/>
</dbReference>
<dbReference type="Gene3D" id="2.40.160.90">
    <property type="match status" value="2"/>
</dbReference>
<sequence length="363" mass="37607">MEFDALTISRRADGTGILATSFIGDFSGQGTISSASNGISGTFTATNDEGATEYSGTFAGSFFGPAAEELGAVASGSSATGEFFTATLAGDRYPDLAAGVTLAGQTELLISQGPSVSSETGGTLLSFVSGGYNLEYDPATDSYLIYDDDLSPSVVGEELTFGGSERAPGRDTPDFDFYVITNGLEEKEFAVFDGSDAEVTLTYANFGRLITTQGNGIGGIADQHADYFGFGLVTPYHQVPRTGLATYSGSLYGHITGGTELGAEIYGSSAFGFDFAASDFIAILTVNTDNGVGGDLELGEFIFEGQDVPYGNGFFGSIDIGADEGSLFGQFYGDTAQELLAAFSIYDATNDQTYVGITGAVQD</sequence>
<dbReference type="InterPro" id="IPR011250">
    <property type="entry name" value="OMP/PagP_B-barrel"/>
</dbReference>
<keyword evidence="2" id="KW-1185">Reference proteome</keyword>
<name>A0A4T3F031_9SPHN</name>
<evidence type="ECO:0000313" key="2">
    <source>
        <dbReference type="Proteomes" id="UP000309389"/>
    </source>
</evidence>
<evidence type="ECO:0000313" key="1">
    <source>
        <dbReference type="EMBL" id="TIX50392.1"/>
    </source>
</evidence>
<evidence type="ECO:0008006" key="3">
    <source>
        <dbReference type="Google" id="ProtNLM"/>
    </source>
</evidence>
<dbReference type="SUPFAM" id="SSF56925">
    <property type="entry name" value="OMPA-like"/>
    <property type="match status" value="2"/>
</dbReference>
<accession>A0A4T3F031</accession>
<dbReference type="RefSeq" id="WP_136693412.1">
    <property type="nucleotide sequence ID" value="NZ_SSHH01000002.1"/>
</dbReference>
<organism evidence="1 2">
    <name type="scientific">Alteraurantiacibacter aquimixticola</name>
    <dbReference type="NCBI Taxonomy" id="2489173"/>
    <lineage>
        <taxon>Bacteria</taxon>
        <taxon>Pseudomonadati</taxon>
        <taxon>Pseudomonadota</taxon>
        <taxon>Alphaproteobacteria</taxon>
        <taxon>Sphingomonadales</taxon>
        <taxon>Erythrobacteraceae</taxon>
        <taxon>Alteraurantiacibacter</taxon>
    </lineage>
</organism>
<proteinExistence type="predicted"/>